<accession>A0AAV0AWX5</accession>
<protein>
    <submittedName>
        <fullName evidence="1">Uncharacterized protein</fullName>
    </submittedName>
</protein>
<organism evidence="1 2">
    <name type="scientific">Phakopsora pachyrhizi</name>
    <name type="common">Asian soybean rust disease fungus</name>
    <dbReference type="NCBI Taxonomy" id="170000"/>
    <lineage>
        <taxon>Eukaryota</taxon>
        <taxon>Fungi</taxon>
        <taxon>Dikarya</taxon>
        <taxon>Basidiomycota</taxon>
        <taxon>Pucciniomycotina</taxon>
        <taxon>Pucciniomycetes</taxon>
        <taxon>Pucciniales</taxon>
        <taxon>Phakopsoraceae</taxon>
        <taxon>Phakopsora</taxon>
    </lineage>
</organism>
<evidence type="ECO:0000313" key="2">
    <source>
        <dbReference type="Proteomes" id="UP001153365"/>
    </source>
</evidence>
<keyword evidence="2" id="KW-1185">Reference proteome</keyword>
<name>A0AAV0AWX5_PHAPC</name>
<sequence>MAFEISRGRYVELRAKAGAESCDPVLRSIAAELREGLGIDPEFAQGSKLTEADRYPKSETEAAELLKNAKTTEERQRIFKLLIGKVKLPINTKLVTEGPTQINYPGSPLPRFIDFVVSSPPIF</sequence>
<reference evidence="1" key="1">
    <citation type="submission" date="2022-06" db="EMBL/GenBank/DDBJ databases">
        <authorList>
            <consortium name="SYNGENTA / RWTH Aachen University"/>
        </authorList>
    </citation>
    <scope>NUCLEOTIDE SEQUENCE</scope>
</reference>
<dbReference type="EMBL" id="CALTRL010002128">
    <property type="protein sequence ID" value="CAH7674764.1"/>
    <property type="molecule type" value="Genomic_DNA"/>
</dbReference>
<proteinExistence type="predicted"/>
<evidence type="ECO:0000313" key="1">
    <source>
        <dbReference type="EMBL" id="CAH7674764.1"/>
    </source>
</evidence>
<gene>
    <name evidence="1" type="ORF">PPACK8108_LOCUS9700</name>
</gene>
<dbReference type="Proteomes" id="UP001153365">
    <property type="component" value="Unassembled WGS sequence"/>
</dbReference>
<dbReference type="AlphaFoldDB" id="A0AAV0AWX5"/>
<comment type="caution">
    <text evidence="1">The sequence shown here is derived from an EMBL/GenBank/DDBJ whole genome shotgun (WGS) entry which is preliminary data.</text>
</comment>